<dbReference type="AlphaFoldDB" id="A0A937RL36"/>
<accession>A0A937RL36</accession>
<dbReference type="EMBL" id="JAEACQ010000226">
    <property type="protein sequence ID" value="MBL7629304.1"/>
    <property type="molecule type" value="Genomic_DNA"/>
</dbReference>
<dbReference type="GO" id="GO:0004165">
    <property type="term" value="F:delta(3)-delta(2)-enoyl-CoA isomerase activity"/>
    <property type="evidence" value="ECO:0007669"/>
    <property type="project" value="UniProtKB-ARBA"/>
</dbReference>
<name>A0A937RL36_9ACTN</name>
<evidence type="ECO:0000313" key="5">
    <source>
        <dbReference type="Proteomes" id="UP000604475"/>
    </source>
</evidence>
<dbReference type="Proteomes" id="UP000604475">
    <property type="component" value="Unassembled WGS sequence"/>
</dbReference>
<keyword evidence="3" id="KW-0413">Isomerase</keyword>
<dbReference type="PANTHER" id="PTHR43684">
    <property type="match status" value="1"/>
</dbReference>
<evidence type="ECO:0000256" key="2">
    <source>
        <dbReference type="ARBA" id="ARBA00023140"/>
    </source>
</evidence>
<evidence type="ECO:0000313" key="4">
    <source>
        <dbReference type="EMBL" id="MBL7629304.1"/>
    </source>
</evidence>
<dbReference type="RefSeq" id="WP_203000493.1">
    <property type="nucleotide sequence ID" value="NZ_JADWYU010000138.1"/>
</dbReference>
<dbReference type="Pfam" id="PF00378">
    <property type="entry name" value="ECH_1"/>
    <property type="match status" value="1"/>
</dbReference>
<dbReference type="PANTHER" id="PTHR43684:SF1">
    <property type="entry name" value="ENOYL-COA DELTA ISOMERASE 2"/>
    <property type="match status" value="1"/>
</dbReference>
<evidence type="ECO:0000256" key="3">
    <source>
        <dbReference type="ARBA" id="ARBA00023235"/>
    </source>
</evidence>
<dbReference type="InterPro" id="IPR051053">
    <property type="entry name" value="ECH/Chromodomain_protein"/>
</dbReference>
<keyword evidence="5" id="KW-1185">Reference proteome</keyword>
<sequence>MLQTRDDGRIRVLTLARPEALNAFNEALYDATTEALAAAAAAPEVAVVVLTGTGRAFSAGTDVAELAARTADPDSFKAGAHGFPGLIDELTAFPKPLLCAVNGLALGIGATLLGFADLVLMSTQARIRCPFTDLAVAPEAASSYLFPLMLGRQQASWLLMSSEWFTAADCERMGLAWRVVAPDDLLEATLAVAHQLAAKPIASLIETKRTIVAGHRDAIAAARARENVAFSRLLGAPASLEALTALAARRPPDFAAVDAAHPVDVARHRAD</sequence>
<dbReference type="SUPFAM" id="SSF52096">
    <property type="entry name" value="ClpP/crotonase"/>
    <property type="match status" value="1"/>
</dbReference>
<dbReference type="InterPro" id="IPR001753">
    <property type="entry name" value="Enoyl-CoA_hydra/iso"/>
</dbReference>
<dbReference type="InterPro" id="IPR029045">
    <property type="entry name" value="ClpP/crotonase-like_dom_sf"/>
</dbReference>
<keyword evidence="2" id="KW-0576">Peroxisome</keyword>
<reference evidence="4" key="1">
    <citation type="submission" date="2020-12" db="EMBL/GenBank/DDBJ databases">
        <title>Genomic characterization of non-nitrogen-fixing Frankia strains.</title>
        <authorList>
            <person name="Carlos-Shanley C."/>
            <person name="Guerra T."/>
            <person name="Hahn D."/>
        </authorList>
    </citation>
    <scope>NUCLEOTIDE SEQUENCE</scope>
    <source>
        <strain evidence="4">CN6</strain>
    </source>
</reference>
<organism evidence="4 5">
    <name type="scientific">Frankia nepalensis</name>
    <dbReference type="NCBI Taxonomy" id="1836974"/>
    <lineage>
        <taxon>Bacteria</taxon>
        <taxon>Bacillati</taxon>
        <taxon>Actinomycetota</taxon>
        <taxon>Actinomycetes</taxon>
        <taxon>Frankiales</taxon>
        <taxon>Frankiaceae</taxon>
        <taxon>Frankia</taxon>
    </lineage>
</organism>
<gene>
    <name evidence="4" type="ORF">I7412_19470</name>
</gene>
<proteinExistence type="predicted"/>
<dbReference type="Gene3D" id="3.90.226.10">
    <property type="entry name" value="2-enoyl-CoA Hydratase, Chain A, domain 1"/>
    <property type="match status" value="1"/>
</dbReference>
<comment type="caution">
    <text evidence="4">The sequence shown here is derived from an EMBL/GenBank/DDBJ whole genome shotgun (WGS) entry which is preliminary data.</text>
</comment>
<protein>
    <submittedName>
        <fullName evidence="4">Enoyl-CoA hydratase/isomerase family protein</fullName>
    </submittedName>
</protein>
<comment type="subcellular location">
    <subcellularLocation>
        <location evidence="1">Peroxisome</location>
    </subcellularLocation>
</comment>
<dbReference type="CDD" id="cd06558">
    <property type="entry name" value="crotonase-like"/>
    <property type="match status" value="1"/>
</dbReference>
<evidence type="ECO:0000256" key="1">
    <source>
        <dbReference type="ARBA" id="ARBA00004275"/>
    </source>
</evidence>